<dbReference type="Proteomes" id="UP000663525">
    <property type="component" value="Chromosome"/>
</dbReference>
<dbReference type="GO" id="GO:0033214">
    <property type="term" value="P:siderophore-iron import into cell"/>
    <property type="evidence" value="ECO:0007669"/>
    <property type="project" value="TreeGrafter"/>
</dbReference>
<gene>
    <name evidence="13" type="primary">fepD</name>
    <name evidence="13" type="ORF">HSR121_1791</name>
</gene>
<comment type="similarity">
    <text evidence="2">Belongs to the binding-protein-dependent transport system permease family. FecCD subfamily.</text>
</comment>
<feature type="transmembrane region" description="Helical" evidence="12">
    <location>
        <begin position="95"/>
        <end position="112"/>
    </location>
</feature>
<dbReference type="SUPFAM" id="SSF81345">
    <property type="entry name" value="ABC transporter involved in vitamin B12 uptake, BtuC"/>
    <property type="match status" value="1"/>
</dbReference>
<dbReference type="RefSeq" id="WP_229112539.1">
    <property type="nucleotide sequence ID" value="NZ_CP064787.1"/>
</dbReference>
<keyword evidence="7 12" id="KW-0472">Membrane</keyword>
<feature type="transmembrane region" description="Helical" evidence="12">
    <location>
        <begin position="40"/>
        <end position="61"/>
    </location>
</feature>
<evidence type="ECO:0000313" key="14">
    <source>
        <dbReference type="Proteomes" id="UP000663525"/>
    </source>
</evidence>
<evidence type="ECO:0000256" key="8">
    <source>
        <dbReference type="ARBA" id="ARBA00053891"/>
    </source>
</evidence>
<keyword evidence="4" id="KW-1003">Cell membrane</keyword>
<dbReference type="AlphaFoldDB" id="A0A897N6X5"/>
<feature type="compositionally biased region" description="Polar residues" evidence="11">
    <location>
        <begin position="1"/>
        <end position="15"/>
    </location>
</feature>
<feature type="transmembrane region" description="Helical" evidence="12">
    <location>
        <begin position="319"/>
        <end position="338"/>
    </location>
</feature>
<evidence type="ECO:0000256" key="12">
    <source>
        <dbReference type="SAM" id="Phobius"/>
    </source>
</evidence>
<accession>A0A897N6X5</accession>
<dbReference type="GO" id="GO:0005886">
    <property type="term" value="C:plasma membrane"/>
    <property type="evidence" value="ECO:0007669"/>
    <property type="project" value="UniProtKB-SubCell"/>
</dbReference>
<comment type="subunit">
    <text evidence="9">The complex is composed of two ATP-binding proteins (BtuD), two transmembrane proteins (BtuC) and a solute-binding protein (BtuF).</text>
</comment>
<dbReference type="Pfam" id="PF01032">
    <property type="entry name" value="FecCD"/>
    <property type="match status" value="1"/>
</dbReference>
<keyword evidence="5 12" id="KW-0812">Transmembrane</keyword>
<feature type="region of interest" description="Disordered" evidence="11">
    <location>
        <begin position="1"/>
        <end position="39"/>
    </location>
</feature>
<comment type="function">
    <text evidence="8">Required for corrinoid utilization. Probably part of the ABC transporter complex BtuCDF involved in cobalamin (vitamin B12) import. Probably involved in the translocation of the substrate across the membrane.</text>
</comment>
<evidence type="ECO:0000256" key="2">
    <source>
        <dbReference type="ARBA" id="ARBA00007935"/>
    </source>
</evidence>
<feature type="transmembrane region" description="Helical" evidence="12">
    <location>
        <begin position="345"/>
        <end position="366"/>
    </location>
</feature>
<evidence type="ECO:0000256" key="3">
    <source>
        <dbReference type="ARBA" id="ARBA00022448"/>
    </source>
</evidence>
<evidence type="ECO:0000256" key="5">
    <source>
        <dbReference type="ARBA" id="ARBA00022692"/>
    </source>
</evidence>
<evidence type="ECO:0000256" key="1">
    <source>
        <dbReference type="ARBA" id="ARBA00004651"/>
    </source>
</evidence>
<dbReference type="InterPro" id="IPR037294">
    <property type="entry name" value="ABC_BtuC-like"/>
</dbReference>
<dbReference type="PANTHER" id="PTHR30472:SF25">
    <property type="entry name" value="ABC TRANSPORTER PERMEASE PROTEIN MJ0876-RELATED"/>
    <property type="match status" value="1"/>
</dbReference>
<proteinExistence type="inferred from homology"/>
<evidence type="ECO:0000256" key="10">
    <source>
        <dbReference type="ARBA" id="ARBA00071366"/>
    </source>
</evidence>
<dbReference type="PANTHER" id="PTHR30472">
    <property type="entry name" value="FERRIC ENTEROBACTIN TRANSPORT SYSTEM PERMEASE PROTEIN"/>
    <property type="match status" value="1"/>
</dbReference>
<evidence type="ECO:0000256" key="9">
    <source>
        <dbReference type="ARBA" id="ARBA00064420"/>
    </source>
</evidence>
<evidence type="ECO:0000256" key="4">
    <source>
        <dbReference type="ARBA" id="ARBA00022475"/>
    </source>
</evidence>
<evidence type="ECO:0000256" key="6">
    <source>
        <dbReference type="ARBA" id="ARBA00022989"/>
    </source>
</evidence>
<dbReference type="FunFam" id="1.10.3470.10:FF:000001">
    <property type="entry name" value="Vitamin B12 ABC transporter permease BtuC"/>
    <property type="match status" value="1"/>
</dbReference>
<comment type="subcellular location">
    <subcellularLocation>
        <location evidence="1">Cell membrane</location>
        <topology evidence="1">Multi-pass membrane protein</topology>
    </subcellularLocation>
</comment>
<feature type="transmembrane region" description="Helical" evidence="12">
    <location>
        <begin position="230"/>
        <end position="250"/>
    </location>
</feature>
<protein>
    <recommendedName>
        <fullName evidence="10">Cobalamin import system permease protein BtuC</fullName>
    </recommendedName>
</protein>
<evidence type="ECO:0000256" key="7">
    <source>
        <dbReference type="ARBA" id="ARBA00023136"/>
    </source>
</evidence>
<keyword evidence="3" id="KW-0813">Transport</keyword>
<sequence>MASETVSESEPGQHTQRGETPAPRGSETVRERREQTTRRTAVVAAGSTLVLVVVSLVAIGLGSVHIPLSDVVAALVGGGSQTQRTIVWNVRLPRILGAVVAGAGLAVAGAAMQTVLRNPLGAPYTLGISQAAAFGAAVTVVFGFGTAASEFASLGPYVTTVAAFLAAMASTGLILLLVTYRQATPETLILTGVAVGSLFTAGMTLLQYFASDTEVAAIVYWTFGDVGRAGWPHVVVMGVVVAAGLAYFLVNAWNYDVMDSGTATAKSLGVPVESLRIRGMAVASFVTAIVISFVGIIGFVGLVAPHIVRMLVGGTERHLLPITAVVGAGLLVAADTLARTVLAPVVLPVGILTSFLGAPLFVYLVINGREYW</sequence>
<dbReference type="GO" id="GO:0022857">
    <property type="term" value="F:transmembrane transporter activity"/>
    <property type="evidence" value="ECO:0007669"/>
    <property type="project" value="InterPro"/>
</dbReference>
<dbReference type="InterPro" id="IPR000522">
    <property type="entry name" value="ABC_transptr_permease_BtuC"/>
</dbReference>
<evidence type="ECO:0000313" key="13">
    <source>
        <dbReference type="EMBL" id="QSG06126.1"/>
    </source>
</evidence>
<feature type="transmembrane region" description="Helical" evidence="12">
    <location>
        <begin position="282"/>
        <end position="307"/>
    </location>
</feature>
<dbReference type="GeneID" id="68855378"/>
<dbReference type="Gene3D" id="1.10.3470.10">
    <property type="entry name" value="ABC transporter involved in vitamin B12 uptake, BtuC"/>
    <property type="match status" value="1"/>
</dbReference>
<name>A0A897N6X5_9EURY</name>
<keyword evidence="6 12" id="KW-1133">Transmembrane helix</keyword>
<dbReference type="EMBL" id="CP064787">
    <property type="protein sequence ID" value="QSG06126.1"/>
    <property type="molecule type" value="Genomic_DNA"/>
</dbReference>
<feature type="compositionally biased region" description="Basic and acidic residues" evidence="11">
    <location>
        <begin position="27"/>
        <end position="37"/>
    </location>
</feature>
<organism evidence="13 14">
    <name type="scientific">Halapricum desulfuricans</name>
    <dbReference type="NCBI Taxonomy" id="2841257"/>
    <lineage>
        <taxon>Archaea</taxon>
        <taxon>Methanobacteriati</taxon>
        <taxon>Methanobacteriota</taxon>
        <taxon>Stenosarchaea group</taxon>
        <taxon>Halobacteria</taxon>
        <taxon>Halobacteriales</taxon>
        <taxon>Haloarculaceae</taxon>
        <taxon>Halapricum</taxon>
    </lineage>
</organism>
<dbReference type="CDD" id="cd06550">
    <property type="entry name" value="TM_ABC_iron-siderophores_like"/>
    <property type="match status" value="1"/>
</dbReference>
<feature type="transmembrane region" description="Helical" evidence="12">
    <location>
        <begin position="124"/>
        <end position="145"/>
    </location>
</feature>
<feature type="transmembrane region" description="Helical" evidence="12">
    <location>
        <begin position="157"/>
        <end position="180"/>
    </location>
</feature>
<feature type="transmembrane region" description="Helical" evidence="12">
    <location>
        <begin position="187"/>
        <end position="210"/>
    </location>
</feature>
<evidence type="ECO:0000256" key="11">
    <source>
        <dbReference type="SAM" id="MobiDB-lite"/>
    </source>
</evidence>
<reference evidence="13" key="1">
    <citation type="submission" date="2020-11" db="EMBL/GenBank/DDBJ databases">
        <title>Carbohydrate-dependent, anaerobic sulfur respiration: A novel catabolism in halophilic archaea.</title>
        <authorList>
            <person name="Sorokin D.Y."/>
            <person name="Messina E."/>
            <person name="Smedile F."/>
            <person name="La Cono V."/>
            <person name="Hallsworth J.E."/>
            <person name="Yakimov M.M."/>
        </authorList>
    </citation>
    <scope>NUCLEOTIDE SEQUENCE</scope>
    <source>
        <strain evidence="13">HSR12-1</strain>
    </source>
</reference>